<feature type="signal peptide" evidence="2">
    <location>
        <begin position="1"/>
        <end position="21"/>
    </location>
</feature>
<feature type="domain" description="PRC-barrel" evidence="3">
    <location>
        <begin position="104"/>
        <end position="182"/>
    </location>
</feature>
<dbReference type="InterPro" id="IPR027275">
    <property type="entry name" value="PRC-brl_dom"/>
</dbReference>
<organism evidence="4 5">
    <name type="scientific">Maritalea porphyrae</name>
    <dbReference type="NCBI Taxonomy" id="880732"/>
    <lineage>
        <taxon>Bacteria</taxon>
        <taxon>Pseudomonadati</taxon>
        <taxon>Pseudomonadota</taxon>
        <taxon>Alphaproteobacteria</taxon>
        <taxon>Hyphomicrobiales</taxon>
        <taxon>Devosiaceae</taxon>
        <taxon>Maritalea</taxon>
    </lineage>
</organism>
<feature type="compositionally biased region" description="Polar residues" evidence="1">
    <location>
        <begin position="30"/>
        <end position="52"/>
    </location>
</feature>
<reference evidence="4" key="2">
    <citation type="submission" date="2023-01" db="EMBL/GenBank/DDBJ databases">
        <title>Draft genome sequence of Maritalea porphyrae strain NBRC 107169.</title>
        <authorList>
            <person name="Sun Q."/>
            <person name="Mori K."/>
        </authorList>
    </citation>
    <scope>NUCLEOTIDE SEQUENCE</scope>
    <source>
        <strain evidence="4">NBRC 107169</strain>
    </source>
</reference>
<accession>A0ABQ5UMY6</accession>
<dbReference type="Gene3D" id="2.30.30.240">
    <property type="entry name" value="PRC-barrel domain"/>
    <property type="match status" value="2"/>
</dbReference>
<reference evidence="4" key="1">
    <citation type="journal article" date="2014" name="Int. J. Syst. Evol. Microbiol.">
        <title>Complete genome of a new Firmicutes species belonging to the dominant human colonic microbiota ('Ruminococcus bicirculans') reveals two chromosomes and a selective capacity to utilize plant glucans.</title>
        <authorList>
            <consortium name="NISC Comparative Sequencing Program"/>
            <person name="Wegmann U."/>
            <person name="Louis P."/>
            <person name="Goesmann A."/>
            <person name="Henrissat B."/>
            <person name="Duncan S.H."/>
            <person name="Flint H.J."/>
        </authorList>
    </citation>
    <scope>NUCLEOTIDE SEQUENCE</scope>
    <source>
        <strain evidence="4">NBRC 107169</strain>
    </source>
</reference>
<gene>
    <name evidence="4" type="ORF">GCM10007879_01870</name>
</gene>
<dbReference type="PANTHER" id="PTHR36505:SF1">
    <property type="entry name" value="BLR1072 PROTEIN"/>
    <property type="match status" value="1"/>
</dbReference>
<proteinExistence type="predicted"/>
<sequence length="336" mass="36186">MKKNLLTTTALFALLTSSAIADNNTVSTDLNSSTQTDVEVSSDNTNASSNLDVETSVSSEVETPSIATDSNGDAKIDNAVVTSSVSAAMASSTETKLTMSGQAVLASNLLGKKVYTSADADAKSVGDINDVVMDQNGNAEWVIVGVGGFLGMGEKEVALSIEQVDWVERDGERVVITNMTKAQLEAAAEFNRDALNDDDKYQPFQFSWTEEGKKRLDVLKSWDWEHSNMMQVAYEDLSADALIGTRVKDPNNDDIGEIGDVLLTEKGEVTAYIVDVGGFLGLGEKPVALSNSRIHIYQDADANLMVRSDFTKAELENSTTYDAEAYKADPDAYIIK</sequence>
<dbReference type="SUPFAM" id="SSF50346">
    <property type="entry name" value="PRC-barrel domain"/>
    <property type="match status" value="2"/>
</dbReference>
<dbReference type="EMBL" id="BSNI01000001">
    <property type="protein sequence ID" value="GLQ15938.1"/>
    <property type="molecule type" value="Genomic_DNA"/>
</dbReference>
<dbReference type="Proteomes" id="UP001161405">
    <property type="component" value="Unassembled WGS sequence"/>
</dbReference>
<feature type="domain" description="PRC-barrel" evidence="3">
    <location>
        <begin position="238"/>
        <end position="292"/>
    </location>
</feature>
<keyword evidence="5" id="KW-1185">Reference proteome</keyword>
<evidence type="ECO:0000259" key="3">
    <source>
        <dbReference type="Pfam" id="PF05239"/>
    </source>
</evidence>
<keyword evidence="2" id="KW-0732">Signal</keyword>
<dbReference type="PANTHER" id="PTHR36505">
    <property type="entry name" value="BLR1072 PROTEIN"/>
    <property type="match status" value="1"/>
</dbReference>
<dbReference type="RefSeq" id="WP_284361106.1">
    <property type="nucleotide sequence ID" value="NZ_BSNI01000001.1"/>
</dbReference>
<dbReference type="InterPro" id="IPR011033">
    <property type="entry name" value="PRC_barrel-like_sf"/>
</dbReference>
<name>A0ABQ5UMY6_9HYPH</name>
<comment type="caution">
    <text evidence="4">The sequence shown here is derived from an EMBL/GenBank/DDBJ whole genome shotgun (WGS) entry which is preliminary data.</text>
</comment>
<evidence type="ECO:0000256" key="1">
    <source>
        <dbReference type="SAM" id="MobiDB-lite"/>
    </source>
</evidence>
<feature type="region of interest" description="Disordered" evidence="1">
    <location>
        <begin position="30"/>
        <end position="70"/>
    </location>
</feature>
<protein>
    <recommendedName>
        <fullName evidence="3">PRC-barrel domain-containing protein</fullName>
    </recommendedName>
</protein>
<dbReference type="Pfam" id="PF05239">
    <property type="entry name" value="PRC"/>
    <property type="match status" value="2"/>
</dbReference>
<feature type="chain" id="PRO_5046929212" description="PRC-barrel domain-containing protein" evidence="2">
    <location>
        <begin position="22"/>
        <end position="336"/>
    </location>
</feature>
<evidence type="ECO:0000313" key="4">
    <source>
        <dbReference type="EMBL" id="GLQ15938.1"/>
    </source>
</evidence>
<feature type="compositionally biased region" description="Low complexity" evidence="1">
    <location>
        <begin position="53"/>
        <end position="63"/>
    </location>
</feature>
<evidence type="ECO:0000256" key="2">
    <source>
        <dbReference type="SAM" id="SignalP"/>
    </source>
</evidence>
<evidence type="ECO:0000313" key="5">
    <source>
        <dbReference type="Proteomes" id="UP001161405"/>
    </source>
</evidence>